<proteinExistence type="predicted"/>
<dbReference type="Proteomes" id="UP000030598">
    <property type="component" value="Unassembled WGS sequence"/>
</dbReference>
<protein>
    <submittedName>
        <fullName evidence="2">Uncharacterized protein</fullName>
    </submittedName>
</protein>
<keyword evidence="1" id="KW-0812">Transmembrane</keyword>
<dbReference type="EMBL" id="JNAH01000007">
    <property type="protein sequence ID" value="KGF86621.1"/>
    <property type="molecule type" value="Genomic_DNA"/>
</dbReference>
<feature type="transmembrane region" description="Helical" evidence="1">
    <location>
        <begin position="65"/>
        <end position="85"/>
    </location>
</feature>
<evidence type="ECO:0000256" key="1">
    <source>
        <dbReference type="SAM" id="Phobius"/>
    </source>
</evidence>
<dbReference type="OrthoDB" id="541526at2"/>
<reference evidence="3" key="1">
    <citation type="journal article" date="2014" name="Sci. Data">
        <title>Genomes of diverse isolates of the marine cyanobacterium Prochlorococcus.</title>
        <authorList>
            <person name="Biller S."/>
            <person name="Berube P."/>
            <person name="Thompson J."/>
            <person name="Kelly L."/>
            <person name="Roggensack S."/>
            <person name="Awad L."/>
            <person name="Roache-Johnson K."/>
            <person name="Ding H."/>
            <person name="Giovannoni S.J."/>
            <person name="Moore L.R."/>
            <person name="Chisholm S.W."/>
        </authorList>
    </citation>
    <scope>NUCLEOTIDE SEQUENCE [LARGE SCALE GENOMIC DNA]</scope>
    <source>
        <strain evidence="3">GP2</strain>
    </source>
</reference>
<feature type="transmembrane region" description="Helical" evidence="1">
    <location>
        <begin position="35"/>
        <end position="53"/>
    </location>
</feature>
<evidence type="ECO:0000313" key="3">
    <source>
        <dbReference type="Proteomes" id="UP000030598"/>
    </source>
</evidence>
<sequence length="89" mass="10364">MSITYLMEEERKKLEKMYQELNTEETDIRKWNHALISKTILLLPLIAFILTFLKINTNKSLIDLFVFLVLGCLLVFGGILLNYLLSKGE</sequence>
<evidence type="ECO:0000313" key="2">
    <source>
        <dbReference type="EMBL" id="KGF86621.1"/>
    </source>
</evidence>
<dbReference type="STRING" id="59925.EU91_1383"/>
<accession>A0A0A1ZDM4</accession>
<dbReference type="RefSeq" id="WP_082303037.1">
    <property type="nucleotide sequence ID" value="NZ_JNAH01000007.1"/>
</dbReference>
<dbReference type="AlphaFoldDB" id="A0A0A1ZDM4"/>
<comment type="caution">
    <text evidence="2">The sequence shown here is derived from an EMBL/GenBank/DDBJ whole genome shotgun (WGS) entry which is preliminary data.</text>
</comment>
<name>A0A0A1ZDM4_PROMR</name>
<organism evidence="2 3">
    <name type="scientific">Prochlorococcus marinus str. GP2</name>
    <dbReference type="NCBI Taxonomy" id="59925"/>
    <lineage>
        <taxon>Bacteria</taxon>
        <taxon>Bacillati</taxon>
        <taxon>Cyanobacteriota</taxon>
        <taxon>Cyanophyceae</taxon>
        <taxon>Synechococcales</taxon>
        <taxon>Prochlorococcaceae</taxon>
        <taxon>Prochlorococcus</taxon>
    </lineage>
</organism>
<keyword evidence="1" id="KW-1133">Transmembrane helix</keyword>
<keyword evidence="1" id="KW-0472">Membrane</keyword>
<gene>
    <name evidence="2" type="ORF">EU91_1383</name>
</gene>